<feature type="region of interest" description="Disordered" evidence="2">
    <location>
        <begin position="106"/>
        <end position="125"/>
    </location>
</feature>
<protein>
    <submittedName>
        <fullName evidence="3">Uncharacterized protein</fullName>
    </submittedName>
</protein>
<keyword evidence="4" id="KW-1185">Reference proteome</keyword>
<organism evidence="3 4">
    <name type="scientific">Paramuricea clavata</name>
    <name type="common">Red gorgonian</name>
    <name type="synonym">Violescent sea-whip</name>
    <dbReference type="NCBI Taxonomy" id="317549"/>
    <lineage>
        <taxon>Eukaryota</taxon>
        <taxon>Metazoa</taxon>
        <taxon>Cnidaria</taxon>
        <taxon>Anthozoa</taxon>
        <taxon>Octocorallia</taxon>
        <taxon>Malacalcyonacea</taxon>
        <taxon>Plexauridae</taxon>
        <taxon>Paramuricea</taxon>
    </lineage>
</organism>
<reference evidence="3" key="1">
    <citation type="submission" date="2020-04" db="EMBL/GenBank/DDBJ databases">
        <authorList>
            <person name="Alioto T."/>
            <person name="Alioto T."/>
            <person name="Gomez Garrido J."/>
        </authorList>
    </citation>
    <scope>NUCLEOTIDE SEQUENCE</scope>
    <source>
        <strain evidence="3">A484AB</strain>
    </source>
</reference>
<feature type="compositionally biased region" description="Basic and acidic residues" evidence="2">
    <location>
        <begin position="106"/>
        <end position="117"/>
    </location>
</feature>
<dbReference type="EMBL" id="CACRXK020017831">
    <property type="protein sequence ID" value="CAB4031694.1"/>
    <property type="molecule type" value="Genomic_DNA"/>
</dbReference>
<evidence type="ECO:0000256" key="1">
    <source>
        <dbReference type="SAM" id="Coils"/>
    </source>
</evidence>
<evidence type="ECO:0000256" key="2">
    <source>
        <dbReference type="SAM" id="MobiDB-lite"/>
    </source>
</evidence>
<dbReference type="AlphaFoldDB" id="A0A7D9LD54"/>
<name>A0A7D9LD54_PARCT</name>
<proteinExistence type="predicted"/>
<evidence type="ECO:0000313" key="3">
    <source>
        <dbReference type="EMBL" id="CAB4031694.1"/>
    </source>
</evidence>
<gene>
    <name evidence="3" type="ORF">PACLA_8A053419</name>
</gene>
<feature type="non-terminal residue" evidence="3">
    <location>
        <position position="139"/>
    </location>
</feature>
<keyword evidence="1" id="KW-0175">Coiled coil</keyword>
<comment type="caution">
    <text evidence="3">The sequence shown here is derived from an EMBL/GenBank/DDBJ whole genome shotgun (WGS) entry which is preliminary data.</text>
</comment>
<sequence>MPPTEDIEETLKKAKMKRRNGKSTLTRLGKVIIVQIGGERSNEEIQKALDNYEKAYADLEAKHEEVTMLIEDDEQFEEEEQWIEQCQETFLRLKIEAQDYMKKQTITDKKEKNKETEVISTPEENLPNLVQVNKNDISA</sequence>
<accession>A0A7D9LD54</accession>
<dbReference type="Proteomes" id="UP001152795">
    <property type="component" value="Unassembled WGS sequence"/>
</dbReference>
<evidence type="ECO:0000313" key="4">
    <source>
        <dbReference type="Proteomes" id="UP001152795"/>
    </source>
</evidence>
<feature type="coiled-coil region" evidence="1">
    <location>
        <begin position="42"/>
        <end position="69"/>
    </location>
</feature>